<dbReference type="GO" id="GO:0047429">
    <property type="term" value="F:nucleoside triphosphate diphosphatase activity"/>
    <property type="evidence" value="ECO:0007669"/>
    <property type="project" value="InterPro"/>
</dbReference>
<evidence type="ECO:0000313" key="1">
    <source>
        <dbReference type="EMBL" id="KAB8164703.1"/>
    </source>
</evidence>
<comment type="caution">
    <text evidence="1">The sequence shown here is derived from an EMBL/GenBank/DDBJ whole genome shotgun (WGS) entry which is preliminary data.</text>
</comment>
<dbReference type="InterPro" id="IPR025984">
    <property type="entry name" value="DCTPP"/>
</dbReference>
<gene>
    <name evidence="1" type="ORF">FH607_014715</name>
</gene>
<proteinExistence type="predicted"/>
<dbReference type="OrthoDB" id="3694202at2"/>
<dbReference type="EMBL" id="VDLY02000009">
    <property type="protein sequence ID" value="KAB8164703.1"/>
    <property type="molecule type" value="Genomic_DNA"/>
</dbReference>
<protein>
    <recommendedName>
        <fullName evidence="3">NTP pyrophosphohydrolase MazG putative catalytic core domain-containing protein</fullName>
    </recommendedName>
</protein>
<dbReference type="Proteomes" id="UP000314251">
    <property type="component" value="Unassembled WGS sequence"/>
</dbReference>
<name>A0A5N6A9L8_9ACTN</name>
<accession>A0A5N6A9L8</accession>
<dbReference type="AlphaFoldDB" id="A0A5N6A9L8"/>
<dbReference type="GO" id="GO:0009143">
    <property type="term" value="P:nucleoside triphosphate catabolic process"/>
    <property type="evidence" value="ECO:0007669"/>
    <property type="project" value="InterPro"/>
</dbReference>
<sequence length="101" mass="11340">MDIATAQRLAWENKQAKNFNTTDVALEFGLLTAEVGEAFTAWIRGRNDLGEELADVFLYLTALAEMNGIDLASEVTRKIEKNRRRTYARDENGVLTRTSDG</sequence>
<keyword evidence="2" id="KW-1185">Reference proteome</keyword>
<dbReference type="Gene3D" id="1.10.287.1080">
    <property type="entry name" value="MazG-like"/>
    <property type="match status" value="1"/>
</dbReference>
<evidence type="ECO:0008006" key="3">
    <source>
        <dbReference type="Google" id="ProtNLM"/>
    </source>
</evidence>
<evidence type="ECO:0000313" key="2">
    <source>
        <dbReference type="Proteomes" id="UP000314251"/>
    </source>
</evidence>
<dbReference type="Pfam" id="PF12643">
    <property type="entry name" value="MazG-like"/>
    <property type="match status" value="1"/>
</dbReference>
<organism evidence="1 2">
    <name type="scientific">Streptomyces mimosae</name>
    <dbReference type="NCBI Taxonomy" id="2586635"/>
    <lineage>
        <taxon>Bacteria</taxon>
        <taxon>Bacillati</taxon>
        <taxon>Actinomycetota</taxon>
        <taxon>Actinomycetes</taxon>
        <taxon>Kitasatosporales</taxon>
        <taxon>Streptomycetaceae</taxon>
        <taxon>Streptomyces</taxon>
    </lineage>
</organism>
<reference evidence="1" key="1">
    <citation type="submission" date="2019-10" db="EMBL/GenBank/DDBJ databases">
        <title>Nonomuraea sp. nov., isolated from Phyllanthus amarus.</title>
        <authorList>
            <person name="Klykleung N."/>
            <person name="Tanasupawat S."/>
        </authorList>
    </citation>
    <scope>NUCLEOTIDE SEQUENCE [LARGE SCALE GENOMIC DNA]</scope>
    <source>
        <strain evidence="1">3MP-10</strain>
    </source>
</reference>
<dbReference type="SUPFAM" id="SSF101386">
    <property type="entry name" value="all-alpha NTP pyrophosphatases"/>
    <property type="match status" value="1"/>
</dbReference>